<dbReference type="GeneID" id="94583424"/>
<organism evidence="2 3">
    <name type="scientific">Yarrowia lipolytica</name>
    <name type="common">Candida lipolytica</name>
    <dbReference type="NCBI Taxonomy" id="4952"/>
    <lineage>
        <taxon>Eukaryota</taxon>
        <taxon>Fungi</taxon>
        <taxon>Dikarya</taxon>
        <taxon>Ascomycota</taxon>
        <taxon>Saccharomycotina</taxon>
        <taxon>Dipodascomycetes</taxon>
        <taxon>Dipodascales</taxon>
        <taxon>Dipodascales incertae sedis</taxon>
        <taxon>Yarrowia</taxon>
    </lineage>
</organism>
<protein>
    <submittedName>
        <fullName evidence="2">Uncharacterized protein</fullName>
    </submittedName>
</protein>
<dbReference type="Proteomes" id="UP000182444">
    <property type="component" value="Chromosome 1D"/>
</dbReference>
<gene>
    <name evidence="2" type="ORF">YALI1_D28242g</name>
</gene>
<evidence type="ECO:0000256" key="1">
    <source>
        <dbReference type="SAM" id="MobiDB-lite"/>
    </source>
</evidence>
<proteinExistence type="predicted"/>
<evidence type="ECO:0000313" key="3">
    <source>
        <dbReference type="Proteomes" id="UP000182444"/>
    </source>
</evidence>
<dbReference type="VEuPathDB" id="FungiDB:YALI1_D28242g"/>
<name>A0A1D8NFR6_YARLL</name>
<dbReference type="AlphaFoldDB" id="A0A1D8NFR6"/>
<sequence length="141" mass="16249">MCRNFSLVALLSDKQHPQTPQTQVLANSNRTARIQAWLWLYQQQEEVHSGSLRVHKRPCVTAGAEGSGLVVEISTEKSDKSSTFTAVTGHRRRHRCSSMMAMYPAQHPMSRPRRPEIWHPHRLGPVGVQTQDWEEQKTRRR</sequence>
<dbReference type="RefSeq" id="XP_068138913.1">
    <property type="nucleotide sequence ID" value="XM_068282812.1"/>
</dbReference>
<accession>A0A1D8NFR6</accession>
<dbReference type="EMBL" id="CP017556">
    <property type="protein sequence ID" value="AOW04456.1"/>
    <property type="molecule type" value="Genomic_DNA"/>
</dbReference>
<reference evidence="2 3" key="1">
    <citation type="journal article" date="2016" name="PLoS ONE">
        <title>Sequence Assembly of Yarrowia lipolytica Strain W29/CLIB89 Shows Transposable Element Diversity.</title>
        <authorList>
            <person name="Magnan C."/>
            <person name="Yu J."/>
            <person name="Chang I."/>
            <person name="Jahn E."/>
            <person name="Kanomata Y."/>
            <person name="Wu J."/>
            <person name="Zeller M."/>
            <person name="Oakes M."/>
            <person name="Baldi P."/>
            <person name="Sandmeyer S."/>
        </authorList>
    </citation>
    <scope>NUCLEOTIDE SEQUENCE [LARGE SCALE GENOMIC DNA]</scope>
    <source>
        <strain evidence="3">CLIB89(W29)</strain>
    </source>
</reference>
<evidence type="ECO:0000313" key="2">
    <source>
        <dbReference type="EMBL" id="AOW04456.1"/>
    </source>
</evidence>
<feature type="region of interest" description="Disordered" evidence="1">
    <location>
        <begin position="105"/>
        <end position="141"/>
    </location>
</feature>